<evidence type="ECO:0000256" key="10">
    <source>
        <dbReference type="ARBA" id="ARBA00022884"/>
    </source>
</evidence>
<evidence type="ECO:0000313" key="16">
    <source>
        <dbReference type="Proteomes" id="UP000483362"/>
    </source>
</evidence>
<keyword evidence="7" id="KW-0378">Hydrolase</keyword>
<evidence type="ECO:0000256" key="11">
    <source>
        <dbReference type="ARBA" id="ARBA00022917"/>
    </source>
</evidence>
<evidence type="ECO:0000313" key="15">
    <source>
        <dbReference type="EMBL" id="MSS18732.1"/>
    </source>
</evidence>
<evidence type="ECO:0000256" key="2">
    <source>
        <dbReference type="ARBA" id="ARBA00022490"/>
    </source>
</evidence>
<feature type="region of interest" description="Disordered" evidence="13">
    <location>
        <begin position="534"/>
        <end position="556"/>
    </location>
</feature>
<keyword evidence="9" id="KW-0810">Translation regulation</keyword>
<dbReference type="EMBL" id="VULT01000031">
    <property type="protein sequence ID" value="MSS18732.1"/>
    <property type="molecule type" value="Genomic_DNA"/>
</dbReference>
<sequence>MESYLQVENLSKSWGYDTLFQHVTFGVNEGEKIGLIAKNGSGKSTLLSIIAGEADQDDGTVIFRNGLRVGYLKQMPTFDGSRTVIDTCLTGDDARSIAVKHYEEAIKHGGNELMTTAIQAMDNAGAWDYEDRFKQILSQLKIDDIDQPVSQLSGGQIKRVALAKILIDEPQFLMLDEPTNHLDIDMIEWLEDYLTRSHMTILMVTHDRYFLDKICTKILELDQAGIYSYSGNYNYYLEKRAERIDAQNAAVDKARNLLRTELEWMRRQPQARAHKAQYRIDAFYDLRERAQVRRDEGNVKLNVKAGYIGNKIFIAHHVSKRFGDKVILNDFNYTFARYEKLGIVGDNGVGKSTFIKLLLDKLQPDSGNFEIGTTVKFGYYSQDGINFDEGKKVIDAVRDVAEYIYFDEKTHYTASQFLQLFLFTPADQQKLIEKLSGGEKRRLYLATVLLQKPNFLILDEPTNDLDIPTLEILEDYLSRFNGCLIVVSHDRFFMDRVVDHTFVFMGNGVIKDFPGNYSEYRAWKEYHEKAAATAARPATTVKAKPQRANTHDNSNRLTYKEKKELEALTQELESLNKEKRELETLFDSGAAIDDIASKAARYEEVKNLIDEKELRWLELSEKDEK</sequence>
<evidence type="ECO:0000256" key="5">
    <source>
        <dbReference type="ARBA" id="ARBA00022737"/>
    </source>
</evidence>
<dbReference type="InterPro" id="IPR051309">
    <property type="entry name" value="ABCF_ATPase"/>
</dbReference>
<accession>A0A6L5XGZ9</accession>
<keyword evidence="8 15" id="KW-0067">ATP-binding</keyword>
<proteinExistence type="inferred from homology"/>
<dbReference type="InterPro" id="IPR032781">
    <property type="entry name" value="ABC_tran_Xtn"/>
</dbReference>
<evidence type="ECO:0000256" key="1">
    <source>
        <dbReference type="ARBA" id="ARBA00005868"/>
    </source>
</evidence>
<feature type="compositionally biased region" description="Low complexity" evidence="13">
    <location>
        <begin position="534"/>
        <end position="543"/>
    </location>
</feature>
<evidence type="ECO:0000259" key="14">
    <source>
        <dbReference type="PROSITE" id="PS50893"/>
    </source>
</evidence>
<dbReference type="InterPro" id="IPR017871">
    <property type="entry name" value="ABC_transporter-like_CS"/>
</dbReference>
<dbReference type="Pfam" id="PF12848">
    <property type="entry name" value="ABC_tran_Xtn"/>
    <property type="match status" value="1"/>
</dbReference>
<dbReference type="GO" id="GO:0005524">
    <property type="term" value="F:ATP binding"/>
    <property type="evidence" value="ECO:0007669"/>
    <property type="project" value="UniProtKB-KW"/>
</dbReference>
<dbReference type="PROSITE" id="PS00211">
    <property type="entry name" value="ABC_TRANSPORTER_1"/>
    <property type="match status" value="1"/>
</dbReference>
<keyword evidence="12" id="KW-0175">Coiled coil</keyword>
<feature type="domain" description="ABC transporter" evidence="14">
    <location>
        <begin position="313"/>
        <end position="531"/>
    </location>
</feature>
<feature type="domain" description="ABC transporter" evidence="14">
    <location>
        <begin position="5"/>
        <end position="248"/>
    </location>
</feature>
<dbReference type="InterPro" id="IPR027417">
    <property type="entry name" value="P-loop_NTPase"/>
</dbReference>
<dbReference type="RefSeq" id="WP_154326510.1">
    <property type="nucleotide sequence ID" value="NZ_CP045696.1"/>
</dbReference>
<gene>
    <name evidence="15" type="ORF">FYJ29_13340</name>
</gene>
<dbReference type="Pfam" id="PF00005">
    <property type="entry name" value="ABC_tran"/>
    <property type="match status" value="2"/>
</dbReference>
<protein>
    <submittedName>
        <fullName evidence="15">ABC-F family ATP-binding cassette domain-containing protein</fullName>
    </submittedName>
</protein>
<dbReference type="FunFam" id="3.40.50.300:FF:000011">
    <property type="entry name" value="Putative ABC transporter ATP-binding component"/>
    <property type="match status" value="1"/>
</dbReference>
<organism evidence="15 16">
    <name type="scientific">Sodaliphilus pleomorphus</name>
    <dbReference type="NCBI Taxonomy" id="2606626"/>
    <lineage>
        <taxon>Bacteria</taxon>
        <taxon>Pseudomonadati</taxon>
        <taxon>Bacteroidota</taxon>
        <taxon>Bacteroidia</taxon>
        <taxon>Bacteroidales</taxon>
        <taxon>Muribaculaceae</taxon>
        <taxon>Sodaliphilus</taxon>
    </lineage>
</organism>
<dbReference type="InterPro" id="IPR003439">
    <property type="entry name" value="ABC_transporter-like_ATP-bd"/>
</dbReference>
<keyword evidence="6" id="KW-0547">Nucleotide-binding</keyword>
<evidence type="ECO:0000256" key="12">
    <source>
        <dbReference type="SAM" id="Coils"/>
    </source>
</evidence>
<dbReference type="PANTHER" id="PTHR42855:SF1">
    <property type="entry name" value="ABC TRANSPORTER DOMAIN-CONTAINING PROTEIN"/>
    <property type="match status" value="1"/>
</dbReference>
<dbReference type="CDD" id="cd03221">
    <property type="entry name" value="ABCF_EF-3"/>
    <property type="match status" value="2"/>
</dbReference>
<evidence type="ECO:0000256" key="7">
    <source>
        <dbReference type="ARBA" id="ARBA00022801"/>
    </source>
</evidence>
<dbReference type="SUPFAM" id="SSF52540">
    <property type="entry name" value="P-loop containing nucleoside triphosphate hydrolases"/>
    <property type="match status" value="2"/>
</dbReference>
<dbReference type="Pfam" id="PF16326">
    <property type="entry name" value="ABC_tran_CTD"/>
    <property type="match status" value="1"/>
</dbReference>
<dbReference type="GO" id="GO:0003677">
    <property type="term" value="F:DNA binding"/>
    <property type="evidence" value="ECO:0007669"/>
    <property type="project" value="InterPro"/>
</dbReference>
<evidence type="ECO:0000256" key="9">
    <source>
        <dbReference type="ARBA" id="ARBA00022845"/>
    </source>
</evidence>
<dbReference type="FunFam" id="3.40.50.300:FF:000183">
    <property type="entry name" value="ABC transporter ATP-binding protein yjjK"/>
    <property type="match status" value="1"/>
</dbReference>
<keyword evidence="4" id="KW-0699">rRNA-binding</keyword>
<dbReference type="PANTHER" id="PTHR42855">
    <property type="entry name" value="ABC TRANSPORTER ATP-BINDING SUBUNIT"/>
    <property type="match status" value="1"/>
</dbReference>
<dbReference type="GO" id="GO:0006412">
    <property type="term" value="P:translation"/>
    <property type="evidence" value="ECO:0007669"/>
    <property type="project" value="UniProtKB-KW"/>
</dbReference>
<keyword evidence="5" id="KW-0677">Repeat</keyword>
<dbReference type="GO" id="GO:0019843">
    <property type="term" value="F:rRNA binding"/>
    <property type="evidence" value="ECO:0007669"/>
    <property type="project" value="UniProtKB-KW"/>
</dbReference>
<evidence type="ECO:0000256" key="13">
    <source>
        <dbReference type="SAM" id="MobiDB-lite"/>
    </source>
</evidence>
<dbReference type="Gene3D" id="1.10.287.380">
    <property type="entry name" value="Valyl-tRNA synthetase, C-terminal domain"/>
    <property type="match status" value="1"/>
</dbReference>
<dbReference type="Proteomes" id="UP000483362">
    <property type="component" value="Unassembled WGS sequence"/>
</dbReference>
<keyword evidence="10" id="KW-0694">RNA-binding</keyword>
<evidence type="ECO:0000256" key="3">
    <source>
        <dbReference type="ARBA" id="ARBA00022555"/>
    </source>
</evidence>
<comment type="caution">
    <text evidence="15">The sequence shown here is derived from an EMBL/GenBank/DDBJ whole genome shotgun (WGS) entry which is preliminary data.</text>
</comment>
<dbReference type="GO" id="GO:0016887">
    <property type="term" value="F:ATP hydrolysis activity"/>
    <property type="evidence" value="ECO:0007669"/>
    <property type="project" value="InterPro"/>
</dbReference>
<keyword evidence="3" id="KW-0820">tRNA-binding</keyword>
<dbReference type="Gene3D" id="3.40.50.300">
    <property type="entry name" value="P-loop containing nucleotide triphosphate hydrolases"/>
    <property type="match status" value="2"/>
</dbReference>
<dbReference type="PROSITE" id="PS50893">
    <property type="entry name" value="ABC_TRANSPORTER_2"/>
    <property type="match status" value="2"/>
</dbReference>
<dbReference type="GO" id="GO:0006417">
    <property type="term" value="P:regulation of translation"/>
    <property type="evidence" value="ECO:0007669"/>
    <property type="project" value="UniProtKB-KW"/>
</dbReference>
<comment type="similarity">
    <text evidence="1">Belongs to the ABC transporter superfamily. ABCF family. Translational throttle EttA subfamily.</text>
</comment>
<name>A0A6L5XGZ9_9BACT</name>
<dbReference type="SMART" id="SM00382">
    <property type="entry name" value="AAA"/>
    <property type="match status" value="2"/>
</dbReference>
<evidence type="ECO:0000256" key="6">
    <source>
        <dbReference type="ARBA" id="ARBA00022741"/>
    </source>
</evidence>
<reference evidence="15 16" key="1">
    <citation type="submission" date="2019-08" db="EMBL/GenBank/DDBJ databases">
        <title>In-depth cultivation of the pig gut microbiome towards novel bacterial diversity and tailored functional studies.</title>
        <authorList>
            <person name="Wylensek D."/>
            <person name="Hitch T.C.A."/>
            <person name="Clavel T."/>
        </authorList>
    </citation>
    <scope>NUCLEOTIDE SEQUENCE [LARGE SCALE GENOMIC DNA]</scope>
    <source>
        <strain evidence="15 16">Oil-RF-744-WCA-WT-10</strain>
    </source>
</reference>
<dbReference type="AlphaFoldDB" id="A0A6L5XGZ9"/>
<dbReference type="InterPro" id="IPR032524">
    <property type="entry name" value="ABC_tran_C"/>
</dbReference>
<keyword evidence="2" id="KW-0963">Cytoplasm</keyword>
<dbReference type="InterPro" id="IPR037118">
    <property type="entry name" value="Val-tRNA_synth_C_sf"/>
</dbReference>
<dbReference type="InterPro" id="IPR003593">
    <property type="entry name" value="AAA+_ATPase"/>
</dbReference>
<feature type="coiled-coil region" evidence="12">
    <location>
        <begin position="558"/>
        <end position="615"/>
    </location>
</feature>
<keyword evidence="16" id="KW-1185">Reference proteome</keyword>
<evidence type="ECO:0000256" key="8">
    <source>
        <dbReference type="ARBA" id="ARBA00022840"/>
    </source>
</evidence>
<keyword evidence="11" id="KW-0648">Protein biosynthesis</keyword>
<evidence type="ECO:0000256" key="4">
    <source>
        <dbReference type="ARBA" id="ARBA00022730"/>
    </source>
</evidence>
<dbReference type="GO" id="GO:0000049">
    <property type="term" value="F:tRNA binding"/>
    <property type="evidence" value="ECO:0007669"/>
    <property type="project" value="UniProtKB-KW"/>
</dbReference>